<name>A0A0V7ZL61_9CYAN</name>
<dbReference type="Proteomes" id="UP000053372">
    <property type="component" value="Unassembled WGS sequence"/>
</dbReference>
<dbReference type="Pfam" id="PF05685">
    <property type="entry name" value="Uma2"/>
    <property type="match status" value="1"/>
</dbReference>
<evidence type="ECO:0000313" key="2">
    <source>
        <dbReference type="EMBL" id="KST65224.1"/>
    </source>
</evidence>
<reference evidence="2 3" key="1">
    <citation type="journal article" date="2015" name="Genome Announc.">
        <title>Draft Genome of the Euendolithic (true boring) Cyanobacterium Mastigocoleus testarum strain BC008.</title>
        <authorList>
            <person name="Guida B.S."/>
            <person name="Garcia-Pichel F."/>
        </authorList>
    </citation>
    <scope>NUCLEOTIDE SEQUENCE [LARGE SCALE GENOMIC DNA]</scope>
    <source>
        <strain evidence="2 3">BC008</strain>
    </source>
</reference>
<dbReference type="OrthoDB" id="424506at2"/>
<organism evidence="2 3">
    <name type="scientific">Mastigocoleus testarum BC008</name>
    <dbReference type="NCBI Taxonomy" id="371196"/>
    <lineage>
        <taxon>Bacteria</taxon>
        <taxon>Bacillati</taxon>
        <taxon>Cyanobacteriota</taxon>
        <taxon>Cyanophyceae</taxon>
        <taxon>Nostocales</taxon>
        <taxon>Hapalosiphonaceae</taxon>
        <taxon>Mastigocoleus</taxon>
    </lineage>
</organism>
<sequence>MIASASLPFMSPQEYLEWEEQQLTKYEYVNGEVFAMTGGTLAHNSIALNLASALKNYLRGKGCKVFMADAKLGISEIGPYHYPDVMVTCDRRDQSARKIVQFPCLIVEVLSPGTEAYDRGSKFAHYRRIETLKEYILIDAEKMSVECYRINERGKWELTPYIIDETTSEVKDIEVEFDSVNFRCQLSLIYEDVIFKSENQIL</sequence>
<evidence type="ECO:0000313" key="3">
    <source>
        <dbReference type="Proteomes" id="UP000053372"/>
    </source>
</evidence>
<feature type="domain" description="Putative restriction endonuclease" evidence="1">
    <location>
        <begin position="13"/>
        <end position="168"/>
    </location>
</feature>
<keyword evidence="3" id="KW-1185">Reference proteome</keyword>
<dbReference type="PANTHER" id="PTHR36558:SF1">
    <property type="entry name" value="RESTRICTION ENDONUCLEASE DOMAIN-CONTAINING PROTEIN-RELATED"/>
    <property type="match status" value="1"/>
</dbReference>
<comment type="caution">
    <text evidence="2">The sequence shown here is derived from an EMBL/GenBank/DDBJ whole genome shotgun (WGS) entry which is preliminary data.</text>
</comment>
<dbReference type="InterPro" id="IPR012296">
    <property type="entry name" value="Nuclease_put_TT1808"/>
</dbReference>
<gene>
    <name evidence="2" type="ORF">BC008_20735</name>
</gene>
<dbReference type="SUPFAM" id="SSF52980">
    <property type="entry name" value="Restriction endonuclease-like"/>
    <property type="match status" value="1"/>
</dbReference>
<dbReference type="RefSeq" id="WP_027841902.1">
    <property type="nucleotide sequence ID" value="NZ_LMTZ01000110.1"/>
</dbReference>
<dbReference type="InterPro" id="IPR011335">
    <property type="entry name" value="Restrct_endonuc-II-like"/>
</dbReference>
<dbReference type="Gene3D" id="3.90.1570.10">
    <property type="entry name" value="tt1808, chain A"/>
    <property type="match status" value="1"/>
</dbReference>
<protein>
    <recommendedName>
        <fullName evidence="1">Putative restriction endonuclease domain-containing protein</fullName>
    </recommendedName>
</protein>
<dbReference type="CDD" id="cd06260">
    <property type="entry name" value="DUF820-like"/>
    <property type="match status" value="1"/>
</dbReference>
<proteinExistence type="predicted"/>
<accession>A0A0V7ZL61</accession>
<dbReference type="PANTHER" id="PTHR36558">
    <property type="entry name" value="GLR1098 PROTEIN"/>
    <property type="match status" value="1"/>
</dbReference>
<dbReference type="InterPro" id="IPR008538">
    <property type="entry name" value="Uma2"/>
</dbReference>
<dbReference type="AlphaFoldDB" id="A0A0V7ZL61"/>
<dbReference type="EMBL" id="LMTZ01000110">
    <property type="protein sequence ID" value="KST65224.1"/>
    <property type="molecule type" value="Genomic_DNA"/>
</dbReference>
<evidence type="ECO:0000259" key="1">
    <source>
        <dbReference type="Pfam" id="PF05685"/>
    </source>
</evidence>